<sequence>MAIAGRVLRGPGVRAIRVALLSTVALLALAQMPAFADGGDGGGDQGSGGASSLTGAGEAGLDGDLSVPFGSGGGGGGAGVTSAGDGGNGERGNGSGGFSAGGTGGAGGASNGASGGDGGNGTSNFAAASGGGGGAGAAGFVADDSPGAPVIGGAGGSGGTGADTNSSDGQGGDGGGGGAGGFGFVLTGDNPDVTLPASTGGDGGQGGSGGDGGVSTGGGGDAGGGGDGGIGVVVQGGRDTLTVGATEQVTGGDGGDGGDGGNAAPGFIEGDGGAGGVGGTGILASDIGALTILGTVQGGSGGVGGDGGDGGDGGFGPDGASGQGGIGVQGANLGIVLAGTVQGGFDGDTVVRASAIEFTGGSNTLSLRTGFSIIGNVVANGTDDVLDLGGSTDETFNVSLLGSPRFEGFEAFEKSGTSTWTLTGTTTETTPWTVTGGTLSISDGAALGDATGTLTLDGGALAVTSATTIGNGVSLGAGNGTIFVSPAQLAIASGVISGTGGLTKTGTGALRLSGVNSYTGGTTIAEGILIADTTSLQGDIVNNATLTFDQASEGTFAGDISGTGRITKGGSGVLILTGANSYSGGIIITNGTLVGNTTSLLGDINNGAALVFDQAEEGTYAGVLSGAGTFTKDGAGELTLTEDSSAYTGTTDILSGLLIIDGSLGGFVNIAGGALGGSGTLGNLSVASGGTLAPGNSIGTLNVVDITIDPDSIYEVEVNSAGASDLIDASGTATINGGTVNVVAFPDFALGTTYTILTAAGGIDGVGAFDSAIYGSDSIFITPTLTYDANNAFVTLAQTTDFADVAATPNQVATAEGIASTGSGELSNAILVLGSNAEARAAFDSLSGEIHGSAQTALLEDSRFAREAALDRLRIALGGVGVATGLADQELPEGTGLWAQGFGAWSHRDGDGNAAALDRNTGGLFIGGDAPITDDVTLGLMAGYSQSSLAASDIASSATIQSYTIGAYAGGEWDGFSLKGGVTNTLHTLDTSRTAAFTGFSDTLDASYGARTFQAHTEAAYSVALGDARFEPYANLSHVSVTTDGFTETGGAAALSSNAQGNSATFATIGVRGEATIGLGETSATLSGGIGWQHAFGDAPSTTHALAAGDAFTVAGAPPARDTLVLDAGLELDISDAVTFGLSYSGQIASGLSDHGAKASLNVRF</sequence>
<accession>G4RFA7</accession>
<reference evidence="5 6" key="1">
    <citation type="journal article" date="2012" name="J. Bacteriol.">
        <title>Complete genome sequence of Pelagibacterium halotolerans B2T.</title>
        <authorList>
            <person name="Huo Y.Y."/>
            <person name="Cheng H."/>
            <person name="Han X.F."/>
            <person name="Jiang X.W."/>
            <person name="Sun C."/>
            <person name="Zhang X.Q."/>
            <person name="Zhu X.F."/>
            <person name="Liu Y.F."/>
            <person name="Li P.F."/>
            <person name="Ni P.X."/>
            <person name="Wu M."/>
        </authorList>
    </citation>
    <scope>NUCLEOTIDE SEQUENCE [LARGE SCALE GENOMIC DNA]</scope>
    <source>
        <strain evidence="6">DSM 22347 / JCM 15775 / CGMCC 1.7692 / B2</strain>
    </source>
</reference>
<dbReference type="InterPro" id="IPR013425">
    <property type="entry name" value="Autotrns_rpt"/>
</dbReference>
<feature type="region of interest" description="Disordered" evidence="2">
    <location>
        <begin position="40"/>
        <end position="101"/>
    </location>
</feature>
<dbReference type="PROSITE" id="PS51208">
    <property type="entry name" value="AUTOTRANSPORTER"/>
    <property type="match status" value="1"/>
</dbReference>
<dbReference type="InterPro" id="IPR005546">
    <property type="entry name" value="Autotransporte_beta"/>
</dbReference>
<evidence type="ECO:0000256" key="2">
    <source>
        <dbReference type="SAM" id="MobiDB-lite"/>
    </source>
</evidence>
<dbReference type="Proteomes" id="UP000008850">
    <property type="component" value="Chromosome"/>
</dbReference>
<dbReference type="AlphaFoldDB" id="G4RFA7"/>
<name>G4RFA7_PELHB</name>
<dbReference type="InterPro" id="IPR006315">
    <property type="entry name" value="OM_autotransptr_brl_dom"/>
</dbReference>
<evidence type="ECO:0000256" key="1">
    <source>
        <dbReference type="ARBA" id="ARBA00022729"/>
    </source>
</evidence>
<dbReference type="SMART" id="SM00869">
    <property type="entry name" value="Autotransporter"/>
    <property type="match status" value="1"/>
</dbReference>
<dbReference type="SUPFAM" id="SSF103515">
    <property type="entry name" value="Autotransporter"/>
    <property type="match status" value="1"/>
</dbReference>
<feature type="compositionally biased region" description="Gly residues" evidence="2">
    <location>
        <begin position="200"/>
        <end position="231"/>
    </location>
</feature>
<keyword evidence="1 3" id="KW-0732">Signal</keyword>
<feature type="compositionally biased region" description="Gly residues" evidence="2">
    <location>
        <begin position="150"/>
        <end position="161"/>
    </location>
</feature>
<feature type="domain" description="Autotransporter" evidence="4">
    <location>
        <begin position="890"/>
        <end position="1165"/>
    </location>
</feature>
<protein>
    <submittedName>
        <fullName evidence="5">Autotransporter</fullName>
    </submittedName>
</protein>
<dbReference type="NCBIfam" id="TIGR02601">
    <property type="entry name" value="autotrns_rpt"/>
    <property type="match status" value="3"/>
</dbReference>
<dbReference type="HOGENOM" id="CLU_005887_4_2_5"/>
<dbReference type="Gene3D" id="2.40.128.130">
    <property type="entry name" value="Autotransporter beta-domain"/>
    <property type="match status" value="1"/>
</dbReference>
<feature type="compositionally biased region" description="Gly residues" evidence="2">
    <location>
        <begin position="70"/>
        <end position="101"/>
    </location>
</feature>
<dbReference type="eggNOG" id="COG4625">
    <property type="taxonomic scope" value="Bacteria"/>
</dbReference>
<dbReference type="InterPro" id="IPR036709">
    <property type="entry name" value="Autotransporte_beta_dom_sf"/>
</dbReference>
<keyword evidence="6" id="KW-1185">Reference proteome</keyword>
<dbReference type="KEGG" id="phl:KKY_938"/>
<dbReference type="SUPFAM" id="SSF51126">
    <property type="entry name" value="Pectin lyase-like"/>
    <property type="match status" value="1"/>
</dbReference>
<feature type="region of interest" description="Disordered" evidence="2">
    <location>
        <begin position="301"/>
        <end position="323"/>
    </location>
</feature>
<gene>
    <name evidence="5" type="ordered locus">KKY_938</name>
</gene>
<dbReference type="Pfam" id="PF03797">
    <property type="entry name" value="Autotransporter"/>
    <property type="match status" value="1"/>
</dbReference>
<feature type="region of interest" description="Disordered" evidence="2">
    <location>
        <begin position="148"/>
        <end position="234"/>
    </location>
</feature>
<dbReference type="RefSeq" id="WP_014130124.1">
    <property type="nucleotide sequence ID" value="NC_016078.1"/>
</dbReference>
<evidence type="ECO:0000313" key="6">
    <source>
        <dbReference type="Proteomes" id="UP000008850"/>
    </source>
</evidence>
<evidence type="ECO:0000313" key="5">
    <source>
        <dbReference type="EMBL" id="AEQ50975.1"/>
    </source>
</evidence>
<evidence type="ECO:0000259" key="4">
    <source>
        <dbReference type="PROSITE" id="PS51208"/>
    </source>
</evidence>
<dbReference type="NCBIfam" id="TIGR01414">
    <property type="entry name" value="autotrans_barl"/>
    <property type="match status" value="1"/>
</dbReference>
<feature type="compositionally biased region" description="Gly residues" evidence="2">
    <location>
        <begin position="40"/>
        <end position="49"/>
    </location>
</feature>
<dbReference type="InterPro" id="IPR011050">
    <property type="entry name" value="Pectin_lyase_fold/virulence"/>
</dbReference>
<organism evidence="5 6">
    <name type="scientific">Pelagibacterium halotolerans (strain DSM 22347 / JCM 15775 / CGMCC 1.7692 / B2)</name>
    <dbReference type="NCBI Taxonomy" id="1082931"/>
    <lineage>
        <taxon>Bacteria</taxon>
        <taxon>Pseudomonadati</taxon>
        <taxon>Pseudomonadota</taxon>
        <taxon>Alphaproteobacteria</taxon>
        <taxon>Hyphomicrobiales</taxon>
        <taxon>Devosiaceae</taxon>
        <taxon>Pelagibacterium</taxon>
    </lineage>
</organism>
<evidence type="ECO:0000256" key="3">
    <source>
        <dbReference type="SAM" id="SignalP"/>
    </source>
</evidence>
<dbReference type="PATRIC" id="fig|1082931.4.peg.931"/>
<dbReference type="Pfam" id="PF12951">
    <property type="entry name" value="PATR"/>
    <property type="match status" value="4"/>
</dbReference>
<feature type="chain" id="PRO_5003467961" evidence="3">
    <location>
        <begin position="37"/>
        <end position="1165"/>
    </location>
</feature>
<proteinExistence type="predicted"/>
<dbReference type="EMBL" id="CP003075">
    <property type="protein sequence ID" value="AEQ50975.1"/>
    <property type="molecule type" value="Genomic_DNA"/>
</dbReference>
<dbReference type="GO" id="GO:0019867">
    <property type="term" value="C:outer membrane"/>
    <property type="evidence" value="ECO:0007669"/>
    <property type="project" value="InterPro"/>
</dbReference>
<feature type="signal peptide" evidence="3">
    <location>
        <begin position="1"/>
        <end position="36"/>
    </location>
</feature>
<feature type="compositionally biased region" description="Gly residues" evidence="2">
    <location>
        <begin position="169"/>
        <end position="183"/>
    </location>
</feature>